<evidence type="ECO:0000259" key="4">
    <source>
        <dbReference type="PROSITE" id="PS50932"/>
    </source>
</evidence>
<dbReference type="InterPro" id="IPR010982">
    <property type="entry name" value="Lambda_DNA-bd_dom_sf"/>
</dbReference>
<feature type="domain" description="HTH lacI-type" evidence="4">
    <location>
        <begin position="10"/>
        <end position="64"/>
    </location>
</feature>
<sequence>MQNTAPHKRANLRDVAAAAEVSVATVSRVLNAPGSVARDTRLRVEDAMARLHWTPSAAARAINSGRSRFVGALVPTLDHDIFARLLAELESRLAEHRLSLVVATTRRRSADEARKAQGLLDIGAEGLLVSGAVRAPEFHALIERTRLPAVATSWYDPGYALPTVGYDNRAAALMALRHLTDLGHRRIAVLHGPLATNDRTALRVTALEESDHDLVFHATGMTIADGRAATRAALAAPVRPTALLCLSDVQATGALQECLHAGIRVPEALSVIGTDDLPGSAHLYPALTTVHLPVGRMGRVAADAIAGWVEAQRRPEAQLLDIALMARDSTAAPPSEA</sequence>
<dbReference type="STRING" id="1337093.MBELCI_3685"/>
<dbReference type="Pfam" id="PF00356">
    <property type="entry name" value="LacI"/>
    <property type="match status" value="1"/>
</dbReference>
<gene>
    <name evidence="5" type="ORF">MBELCI_3685</name>
</gene>
<evidence type="ECO:0000313" key="5">
    <source>
        <dbReference type="EMBL" id="GAD57633.1"/>
    </source>
</evidence>
<dbReference type="Gene3D" id="3.40.50.2300">
    <property type="match status" value="2"/>
</dbReference>
<protein>
    <submittedName>
        <fullName evidence="5">Transcriptional regulator, LacI family</fullName>
    </submittedName>
</protein>
<keyword evidence="1" id="KW-0805">Transcription regulation</keyword>
<dbReference type="SUPFAM" id="SSF47413">
    <property type="entry name" value="lambda repressor-like DNA-binding domains"/>
    <property type="match status" value="1"/>
</dbReference>
<dbReference type="Pfam" id="PF13377">
    <property type="entry name" value="Peripla_BP_3"/>
    <property type="match status" value="1"/>
</dbReference>
<evidence type="ECO:0000256" key="1">
    <source>
        <dbReference type="ARBA" id="ARBA00023015"/>
    </source>
</evidence>
<evidence type="ECO:0000313" key="6">
    <source>
        <dbReference type="Proteomes" id="UP000016566"/>
    </source>
</evidence>
<dbReference type="Proteomes" id="UP000016566">
    <property type="component" value="Unassembled WGS sequence"/>
</dbReference>
<keyword evidence="6" id="KW-1185">Reference proteome</keyword>
<dbReference type="EMBL" id="BATB01000117">
    <property type="protein sequence ID" value="GAD57633.1"/>
    <property type="molecule type" value="Genomic_DNA"/>
</dbReference>
<dbReference type="SUPFAM" id="SSF53822">
    <property type="entry name" value="Periplasmic binding protein-like I"/>
    <property type="match status" value="1"/>
</dbReference>
<keyword evidence="3" id="KW-0804">Transcription</keyword>
<dbReference type="PROSITE" id="PS50932">
    <property type="entry name" value="HTH_LACI_2"/>
    <property type="match status" value="1"/>
</dbReference>
<accession>U3ASC5</accession>
<dbReference type="AlphaFoldDB" id="U3ASC5"/>
<dbReference type="PANTHER" id="PTHR30146">
    <property type="entry name" value="LACI-RELATED TRANSCRIPTIONAL REPRESSOR"/>
    <property type="match status" value="1"/>
</dbReference>
<dbReference type="GO" id="GO:0003700">
    <property type="term" value="F:DNA-binding transcription factor activity"/>
    <property type="evidence" value="ECO:0007669"/>
    <property type="project" value="TreeGrafter"/>
</dbReference>
<comment type="caution">
    <text evidence="5">The sequence shown here is derived from an EMBL/GenBank/DDBJ whole genome shotgun (WGS) entry which is preliminary data.</text>
</comment>
<keyword evidence="2" id="KW-0238">DNA-binding</keyword>
<dbReference type="eggNOG" id="COG1609">
    <property type="taxonomic scope" value="Bacteria"/>
</dbReference>
<name>U3ASC5_9RHOB</name>
<organism evidence="5 6">
    <name type="scientific">Limimaricola cinnabarinus LL-001</name>
    <dbReference type="NCBI Taxonomy" id="1337093"/>
    <lineage>
        <taxon>Bacteria</taxon>
        <taxon>Pseudomonadati</taxon>
        <taxon>Pseudomonadota</taxon>
        <taxon>Alphaproteobacteria</taxon>
        <taxon>Rhodobacterales</taxon>
        <taxon>Paracoccaceae</taxon>
        <taxon>Limimaricola</taxon>
    </lineage>
</organism>
<dbReference type="InterPro" id="IPR028082">
    <property type="entry name" value="Peripla_BP_I"/>
</dbReference>
<reference evidence="5" key="1">
    <citation type="journal article" date="2013" name="Genome Announc.">
        <title>Draft Genome Sequence of Loktanella cinnabarina LL-001T, Isolated from Deep-Sea Floor Sediment.</title>
        <authorList>
            <person name="Nishi S."/>
            <person name="Tsubouchi T."/>
            <person name="Takaki Y."/>
            <person name="Koyanagi R."/>
            <person name="Satoh N."/>
            <person name="Maruyama T."/>
            <person name="Hatada Y."/>
        </authorList>
    </citation>
    <scope>NUCLEOTIDE SEQUENCE [LARGE SCALE GENOMIC DNA]</scope>
    <source>
        <strain evidence="5">LL-001</strain>
    </source>
</reference>
<proteinExistence type="predicted"/>
<dbReference type="GO" id="GO:0000976">
    <property type="term" value="F:transcription cis-regulatory region binding"/>
    <property type="evidence" value="ECO:0007669"/>
    <property type="project" value="TreeGrafter"/>
</dbReference>
<dbReference type="CDD" id="cd01392">
    <property type="entry name" value="HTH_LacI"/>
    <property type="match status" value="1"/>
</dbReference>
<dbReference type="InterPro" id="IPR000843">
    <property type="entry name" value="HTH_LacI"/>
</dbReference>
<dbReference type="SMART" id="SM00354">
    <property type="entry name" value="HTH_LACI"/>
    <property type="match status" value="1"/>
</dbReference>
<evidence type="ECO:0000256" key="2">
    <source>
        <dbReference type="ARBA" id="ARBA00023125"/>
    </source>
</evidence>
<dbReference type="Gene3D" id="1.10.260.40">
    <property type="entry name" value="lambda repressor-like DNA-binding domains"/>
    <property type="match status" value="1"/>
</dbReference>
<dbReference type="InterPro" id="IPR046335">
    <property type="entry name" value="LacI/GalR-like_sensor"/>
</dbReference>
<dbReference type="PROSITE" id="PS00356">
    <property type="entry name" value="HTH_LACI_1"/>
    <property type="match status" value="1"/>
</dbReference>
<evidence type="ECO:0000256" key="3">
    <source>
        <dbReference type="ARBA" id="ARBA00023163"/>
    </source>
</evidence>
<dbReference type="PANTHER" id="PTHR30146:SF138">
    <property type="entry name" value="TRANSCRIPTIONAL REGULATORY PROTEIN"/>
    <property type="match status" value="1"/>
</dbReference>